<protein>
    <submittedName>
        <fullName evidence="2">Uncharacterized protein</fullName>
    </submittedName>
</protein>
<comment type="caution">
    <text evidence="2">The sequence shown here is derived from an EMBL/GenBank/DDBJ whole genome shotgun (WGS) entry which is preliminary data.</text>
</comment>
<dbReference type="Proteomes" id="UP001286313">
    <property type="component" value="Unassembled WGS sequence"/>
</dbReference>
<organism evidence="2 3">
    <name type="scientific">Petrolisthes cinctipes</name>
    <name type="common">Flat porcelain crab</name>
    <dbReference type="NCBI Taxonomy" id="88211"/>
    <lineage>
        <taxon>Eukaryota</taxon>
        <taxon>Metazoa</taxon>
        <taxon>Ecdysozoa</taxon>
        <taxon>Arthropoda</taxon>
        <taxon>Crustacea</taxon>
        <taxon>Multicrustacea</taxon>
        <taxon>Malacostraca</taxon>
        <taxon>Eumalacostraca</taxon>
        <taxon>Eucarida</taxon>
        <taxon>Decapoda</taxon>
        <taxon>Pleocyemata</taxon>
        <taxon>Anomura</taxon>
        <taxon>Galatheoidea</taxon>
        <taxon>Porcellanidae</taxon>
        <taxon>Petrolisthes</taxon>
    </lineage>
</organism>
<dbReference type="EMBL" id="JAWQEG010002233">
    <property type="protein sequence ID" value="KAK3873316.1"/>
    <property type="molecule type" value="Genomic_DNA"/>
</dbReference>
<dbReference type="AlphaFoldDB" id="A0AAE1FGE2"/>
<gene>
    <name evidence="2" type="ORF">Pcinc_021668</name>
</gene>
<evidence type="ECO:0000256" key="1">
    <source>
        <dbReference type="SAM" id="MobiDB-lite"/>
    </source>
</evidence>
<reference evidence="2" key="1">
    <citation type="submission" date="2023-10" db="EMBL/GenBank/DDBJ databases">
        <title>Genome assemblies of two species of porcelain crab, Petrolisthes cinctipes and Petrolisthes manimaculis (Anomura: Porcellanidae).</title>
        <authorList>
            <person name="Angst P."/>
        </authorList>
    </citation>
    <scope>NUCLEOTIDE SEQUENCE</scope>
    <source>
        <strain evidence="2">PB745_01</strain>
        <tissue evidence="2">Gill</tissue>
    </source>
</reference>
<proteinExistence type="predicted"/>
<feature type="region of interest" description="Disordered" evidence="1">
    <location>
        <begin position="43"/>
        <end position="62"/>
    </location>
</feature>
<keyword evidence="3" id="KW-1185">Reference proteome</keyword>
<name>A0AAE1FGE2_PETCI</name>
<sequence length="87" mass="9618">MLRCTSILTRDMHTSHSQRAAPPPPCIRQSHAVMLSVRNVKSSSGLECPKGKTGGTDPSDATSTRVVMMVMVMMEEEVEEEEDKQEI</sequence>
<evidence type="ECO:0000313" key="3">
    <source>
        <dbReference type="Proteomes" id="UP001286313"/>
    </source>
</evidence>
<evidence type="ECO:0000313" key="2">
    <source>
        <dbReference type="EMBL" id="KAK3873316.1"/>
    </source>
</evidence>
<accession>A0AAE1FGE2</accession>
<feature type="region of interest" description="Disordered" evidence="1">
    <location>
        <begin position="1"/>
        <end position="26"/>
    </location>
</feature>